<dbReference type="SUPFAM" id="SSF54197">
    <property type="entry name" value="HIT-like"/>
    <property type="match status" value="1"/>
</dbReference>
<feature type="region of interest" description="Disordered" evidence="4">
    <location>
        <begin position="1"/>
        <end position="54"/>
    </location>
</feature>
<dbReference type="Proteomes" id="UP001305647">
    <property type="component" value="Unassembled WGS sequence"/>
</dbReference>
<dbReference type="PRINTS" id="PR00332">
    <property type="entry name" value="HISTRIAD"/>
</dbReference>
<dbReference type="InterPro" id="IPR019808">
    <property type="entry name" value="Histidine_triad_CS"/>
</dbReference>
<gene>
    <name evidence="6" type="ORF">N658DRAFT_295801</name>
</gene>
<feature type="compositionally biased region" description="Polar residues" evidence="4">
    <location>
        <begin position="41"/>
        <end position="54"/>
    </location>
</feature>
<evidence type="ECO:0000256" key="2">
    <source>
        <dbReference type="PIRSR" id="PIRSR601310-3"/>
    </source>
</evidence>
<dbReference type="Pfam" id="PF01230">
    <property type="entry name" value="HIT"/>
    <property type="match status" value="1"/>
</dbReference>
<evidence type="ECO:0000313" key="6">
    <source>
        <dbReference type="EMBL" id="KAK4097244.1"/>
    </source>
</evidence>
<dbReference type="InterPro" id="IPR011146">
    <property type="entry name" value="HIT-like"/>
</dbReference>
<reference evidence="6" key="1">
    <citation type="journal article" date="2023" name="Mol. Phylogenet. Evol.">
        <title>Genome-scale phylogeny and comparative genomics of the fungal order Sordariales.</title>
        <authorList>
            <person name="Hensen N."/>
            <person name="Bonometti L."/>
            <person name="Westerberg I."/>
            <person name="Brannstrom I.O."/>
            <person name="Guillou S."/>
            <person name="Cros-Aarteil S."/>
            <person name="Calhoun S."/>
            <person name="Haridas S."/>
            <person name="Kuo A."/>
            <person name="Mondo S."/>
            <person name="Pangilinan J."/>
            <person name="Riley R."/>
            <person name="LaButti K."/>
            <person name="Andreopoulos B."/>
            <person name="Lipzen A."/>
            <person name="Chen C."/>
            <person name="Yan M."/>
            <person name="Daum C."/>
            <person name="Ng V."/>
            <person name="Clum A."/>
            <person name="Steindorff A."/>
            <person name="Ohm R.A."/>
            <person name="Martin F."/>
            <person name="Silar P."/>
            <person name="Natvig D.O."/>
            <person name="Lalanne C."/>
            <person name="Gautier V."/>
            <person name="Ament-Velasquez S.L."/>
            <person name="Kruys A."/>
            <person name="Hutchinson M.I."/>
            <person name="Powell A.J."/>
            <person name="Barry K."/>
            <person name="Miller A.N."/>
            <person name="Grigoriev I.V."/>
            <person name="Debuchy R."/>
            <person name="Gladieux P."/>
            <person name="Hiltunen Thoren M."/>
            <person name="Johannesson H."/>
        </authorList>
    </citation>
    <scope>NUCLEOTIDE SEQUENCE</scope>
    <source>
        <strain evidence="6">CBS 757.83</strain>
    </source>
</reference>
<sequence length="237" mass="25673">MSCRPHSASATTTTRTTMAPKIYDSSLPPLPSAAFDPGLPNHNTHTPSTPQTSDPDCPFCHISSVFQPYNPATPPAPTSALLNPALTAPQPSTFLVLSTPHLVAFLDIMPLSLGHILLCPRPHRPKLTDVTPAESAELGRYLRVLSAAVVRATGVGDWNVVQNNGAAAAQVVPHMHFHVIPRPELRDQRSERFTATMFGRGQRDELDEEEAGLLAERVRSAVAEVLRADEEEGGWKL</sequence>
<dbReference type="PANTHER" id="PTHR46648:SF2">
    <property type="entry name" value="HIT DOMAIN-CONTAINING PROTEIN"/>
    <property type="match status" value="1"/>
</dbReference>
<name>A0AAN6SY95_9PEZI</name>
<dbReference type="EMBL" id="MU863680">
    <property type="protein sequence ID" value="KAK4097244.1"/>
    <property type="molecule type" value="Genomic_DNA"/>
</dbReference>
<evidence type="ECO:0000256" key="3">
    <source>
        <dbReference type="PROSITE-ProRule" id="PRU00464"/>
    </source>
</evidence>
<accession>A0AAN6SY95</accession>
<feature type="active site" description="Tele-AMP-histidine intermediate" evidence="1">
    <location>
        <position position="176"/>
    </location>
</feature>
<proteinExistence type="predicted"/>
<dbReference type="GO" id="GO:0003824">
    <property type="term" value="F:catalytic activity"/>
    <property type="evidence" value="ECO:0007669"/>
    <property type="project" value="InterPro"/>
</dbReference>
<evidence type="ECO:0000313" key="7">
    <source>
        <dbReference type="Proteomes" id="UP001305647"/>
    </source>
</evidence>
<dbReference type="PROSITE" id="PS51084">
    <property type="entry name" value="HIT_2"/>
    <property type="match status" value="1"/>
</dbReference>
<feature type="domain" description="HIT" evidence="5">
    <location>
        <begin position="81"/>
        <end position="190"/>
    </location>
</feature>
<dbReference type="PANTHER" id="PTHR46648">
    <property type="entry name" value="HIT FAMILY PROTEIN 1"/>
    <property type="match status" value="1"/>
</dbReference>
<dbReference type="GO" id="GO:0009117">
    <property type="term" value="P:nucleotide metabolic process"/>
    <property type="evidence" value="ECO:0007669"/>
    <property type="project" value="TreeGrafter"/>
</dbReference>
<dbReference type="InterPro" id="IPR036265">
    <property type="entry name" value="HIT-like_sf"/>
</dbReference>
<keyword evidence="7" id="KW-1185">Reference proteome</keyword>
<comment type="caution">
    <text evidence="6">The sequence shown here is derived from an EMBL/GenBank/DDBJ whole genome shotgun (WGS) entry which is preliminary data.</text>
</comment>
<evidence type="ECO:0000256" key="1">
    <source>
        <dbReference type="PIRSR" id="PIRSR601310-1"/>
    </source>
</evidence>
<dbReference type="AlphaFoldDB" id="A0AAN6SY95"/>
<evidence type="ECO:0000259" key="5">
    <source>
        <dbReference type="PROSITE" id="PS51084"/>
    </source>
</evidence>
<dbReference type="PROSITE" id="PS00892">
    <property type="entry name" value="HIT_1"/>
    <property type="match status" value="1"/>
</dbReference>
<organism evidence="6 7">
    <name type="scientific">Parathielavia hyrcaniae</name>
    <dbReference type="NCBI Taxonomy" id="113614"/>
    <lineage>
        <taxon>Eukaryota</taxon>
        <taxon>Fungi</taxon>
        <taxon>Dikarya</taxon>
        <taxon>Ascomycota</taxon>
        <taxon>Pezizomycotina</taxon>
        <taxon>Sordariomycetes</taxon>
        <taxon>Sordariomycetidae</taxon>
        <taxon>Sordariales</taxon>
        <taxon>Chaetomiaceae</taxon>
        <taxon>Parathielavia</taxon>
    </lineage>
</organism>
<reference evidence="6" key="2">
    <citation type="submission" date="2023-05" db="EMBL/GenBank/DDBJ databases">
        <authorList>
            <consortium name="Lawrence Berkeley National Laboratory"/>
            <person name="Steindorff A."/>
            <person name="Hensen N."/>
            <person name="Bonometti L."/>
            <person name="Westerberg I."/>
            <person name="Brannstrom I.O."/>
            <person name="Guillou S."/>
            <person name="Cros-Aarteil S."/>
            <person name="Calhoun S."/>
            <person name="Haridas S."/>
            <person name="Kuo A."/>
            <person name="Mondo S."/>
            <person name="Pangilinan J."/>
            <person name="Riley R."/>
            <person name="Labutti K."/>
            <person name="Andreopoulos B."/>
            <person name="Lipzen A."/>
            <person name="Chen C."/>
            <person name="Yanf M."/>
            <person name="Daum C."/>
            <person name="Ng V."/>
            <person name="Clum A."/>
            <person name="Ohm R."/>
            <person name="Martin F."/>
            <person name="Silar P."/>
            <person name="Natvig D."/>
            <person name="Lalanne C."/>
            <person name="Gautier V."/>
            <person name="Ament-Velasquez S.L."/>
            <person name="Kruys A."/>
            <person name="Hutchinson M.I."/>
            <person name="Powell A.J."/>
            <person name="Barry K."/>
            <person name="Miller A.N."/>
            <person name="Grigoriev I.V."/>
            <person name="Debuchy R."/>
            <person name="Gladieux P."/>
            <person name="Thoren M.H."/>
            <person name="Johannesson H."/>
        </authorList>
    </citation>
    <scope>NUCLEOTIDE SEQUENCE</scope>
    <source>
        <strain evidence="6">CBS 757.83</strain>
    </source>
</reference>
<protein>
    <submittedName>
        <fullName evidence="6">HIT-like protein</fullName>
    </submittedName>
</protein>
<evidence type="ECO:0000256" key="4">
    <source>
        <dbReference type="SAM" id="MobiDB-lite"/>
    </source>
</evidence>
<dbReference type="InterPro" id="IPR001310">
    <property type="entry name" value="Histidine_triad_HIT"/>
</dbReference>
<feature type="short sequence motif" description="Histidine triad motif" evidence="2 3">
    <location>
        <begin position="174"/>
        <end position="178"/>
    </location>
</feature>
<dbReference type="Gene3D" id="3.30.428.10">
    <property type="entry name" value="HIT-like"/>
    <property type="match status" value="1"/>
</dbReference>